<proteinExistence type="predicted"/>
<dbReference type="AlphaFoldDB" id="A0A448XIC7"/>
<sequence>MMSCSDDASHMTNECSIKIHQCRRSMRLGHISTNQQSQPQDNNPTASGGTNLRIHSTRFFERNESLVRRLAKLTDDADYYAGETFENVPSPLSDAGNHDNYYGRRLRTRCTLLSHPDNRSKLHTCRCVLIVLSQADSIYIILLPTNPHCYNSMDTDFKVEPWRLGQTDYAFACGHRLMHTPSVAATLVDATSAVVNVHGRSGQTRPVHSTLASRRLAAFSRSIRFAHCPPSWLTQTGQFDPVTMWSKGLHEAAGEPVETGPRDLSFAIR</sequence>
<organism evidence="2 3">
    <name type="scientific">Protopolystoma xenopodis</name>
    <dbReference type="NCBI Taxonomy" id="117903"/>
    <lineage>
        <taxon>Eukaryota</taxon>
        <taxon>Metazoa</taxon>
        <taxon>Spiralia</taxon>
        <taxon>Lophotrochozoa</taxon>
        <taxon>Platyhelminthes</taxon>
        <taxon>Monogenea</taxon>
        <taxon>Polyopisthocotylea</taxon>
        <taxon>Polystomatidea</taxon>
        <taxon>Polystomatidae</taxon>
        <taxon>Protopolystoma</taxon>
    </lineage>
</organism>
<reference evidence="2" key="1">
    <citation type="submission" date="2018-11" db="EMBL/GenBank/DDBJ databases">
        <authorList>
            <consortium name="Pathogen Informatics"/>
        </authorList>
    </citation>
    <scope>NUCLEOTIDE SEQUENCE</scope>
</reference>
<comment type="caution">
    <text evidence="2">The sequence shown here is derived from an EMBL/GenBank/DDBJ whole genome shotgun (WGS) entry which is preliminary data.</text>
</comment>
<dbReference type="EMBL" id="CAAALY010254483">
    <property type="protein sequence ID" value="VEL37275.1"/>
    <property type="molecule type" value="Genomic_DNA"/>
</dbReference>
<accession>A0A448XIC7</accession>
<evidence type="ECO:0000256" key="1">
    <source>
        <dbReference type="SAM" id="MobiDB-lite"/>
    </source>
</evidence>
<gene>
    <name evidence="2" type="ORF">PXEA_LOCUS30715</name>
</gene>
<evidence type="ECO:0000313" key="3">
    <source>
        <dbReference type="Proteomes" id="UP000784294"/>
    </source>
</evidence>
<dbReference type="Proteomes" id="UP000784294">
    <property type="component" value="Unassembled WGS sequence"/>
</dbReference>
<protein>
    <submittedName>
        <fullName evidence="2">Uncharacterized protein</fullName>
    </submittedName>
</protein>
<name>A0A448XIC7_9PLAT</name>
<evidence type="ECO:0000313" key="2">
    <source>
        <dbReference type="EMBL" id="VEL37275.1"/>
    </source>
</evidence>
<keyword evidence="3" id="KW-1185">Reference proteome</keyword>
<feature type="region of interest" description="Disordered" evidence="1">
    <location>
        <begin position="32"/>
        <end position="51"/>
    </location>
</feature>